<dbReference type="InterPro" id="IPR000477">
    <property type="entry name" value="RT_dom"/>
</dbReference>
<dbReference type="PANTHER" id="PTHR34047">
    <property type="entry name" value="NUCLEAR INTRON MATURASE 1, MITOCHONDRIAL-RELATED"/>
    <property type="match status" value="1"/>
</dbReference>
<feature type="domain" description="Reverse transcriptase" evidence="2">
    <location>
        <begin position="59"/>
        <end position="402"/>
    </location>
</feature>
<dbReference type="PANTHER" id="PTHR34047:SF8">
    <property type="entry name" value="PROTEIN YKFC"/>
    <property type="match status" value="1"/>
</dbReference>
<evidence type="ECO:0000313" key="4">
    <source>
        <dbReference type="Proteomes" id="UP000279760"/>
    </source>
</evidence>
<evidence type="ECO:0000256" key="1">
    <source>
        <dbReference type="ARBA" id="ARBA00034120"/>
    </source>
</evidence>
<dbReference type="PROSITE" id="PS50878">
    <property type="entry name" value="RT_POL"/>
    <property type="match status" value="1"/>
</dbReference>
<dbReference type="GO" id="GO:0003964">
    <property type="term" value="F:RNA-directed DNA polymerase activity"/>
    <property type="evidence" value="ECO:0007669"/>
    <property type="project" value="UniProtKB-KW"/>
</dbReference>
<accession>A0A3G4VHR9</accession>
<dbReference type="AlphaFoldDB" id="A0A3G4VHR9"/>
<dbReference type="Proteomes" id="UP000279760">
    <property type="component" value="Chromosome 2"/>
</dbReference>
<dbReference type="Pfam" id="PF00078">
    <property type="entry name" value="RVT_1"/>
    <property type="match status" value="1"/>
</dbReference>
<protein>
    <submittedName>
        <fullName evidence="3">Reverse transcriptase (RNA-dependent DNA polymerase)</fullName>
    </submittedName>
</protein>
<comment type="similarity">
    <text evidence="1">Belongs to the bacterial reverse transcriptase family.</text>
</comment>
<sequence>MKLLNKKYYNLQPKWSYISDEYILGLAWKKSDGFIRSHNWYADLLSLDNTTFSIENKVRCWSNEVKNHNFSNNKLHLIPAPKSAKWSIDKAKKNQKPKWTQKKEDRKLRPLANIDIEDQTIATAITMCLADALETRQKNCSLIEQDYADHIANCVVSYGNRLLCDWEHGIARFRWGGSEFYRKYSSDYRAFLQRPISIGRETQRKVSTADEVFIVNIDLKNFFGSIKIDLLFDQLERIASKHHENENKSNYVHDSMFWIRAKNVFSWEWSTDSRKIADSLDIPTSVGLPQGLASSGALSNAYLIGFDEKIVEKVGSEISDSKIKLHDYCRYVDDLRFVVSGESIDKENIKNTIEDFVQEFLDEDLHQNTDDTDLEQQVLKINDSKTQVFELADLDNWSSLTHRVNELQDHIGPSGVPDRDTLESSIPALQQLLQIESDDVLQNFEKEFSDLSVGNAIKIESIRKFSANRLSSTFIEKRKILSETEKTQQDNESRVIAKKLLSTWLKDPSVMVLLRKAIEINPSVSLYEKIFEQVVSRVLNRGGVEDKYIMIYIMSDIFRSSADLYRKLEASRVKNYTSFINLIISLAQQILSSKARLPEYIYSQALFYLIVVKQPFFDTKKATPRIERLHKVLMKQRLIDLNEDDGYLFELASQINNDYQSNVAFLLSHSYQTQAVDEIIEMYAFHGGEFWLFLWEEMSRINTERYLEKYRWAIPTLNKQTKPSGTSHFLSSITSFDDNPFKYEHSLLKLGIELAKQIRDGEPGEWLHRSPHEIKVSLQGTQSWGDIWKSYTEIKCELEPKGRDYFDPRYKTPDWLTNSSDYVEELTETDEQRVYWICSLLRGAALGNVDYTQRNDLKSGEPKYSGIRTQWLKRRMGMLHSPESIVGTFGTISDWFAHLLQHGLQWPGFSSSYIEEEEILSIKNLDDFASCLKKRLEKLEAYVCSSSDVPSLPTVMNRPELKKDLFRVVTVQQLFPKDKDFHLSDVTLGHPNIRWKHREHLAEICKLTEQTLSAKLRTESRDYESTADLIVFSEVAVHPDDEDIIRGLALKTKAIIFAGFVFTEHDGQIVNKARWIIPDKAEFGMQWRVRDQGKYHMTDGELSLGVRSYRPCQHIIEILGSPEGPFKITGAICYDATDIQLAADLRDKTDMFVIAAHNKDVNTFDNMASALQWHMFQHIVIANTGEYGGSTMQAPYKENYHKLISHAHGANQVAISTADIDLAAFRRKEKEYKKTKAQPAGFARKH</sequence>
<dbReference type="InterPro" id="IPR043502">
    <property type="entry name" value="DNA/RNA_pol_sf"/>
</dbReference>
<organism evidence="3 4">
    <name type="scientific">Vibrio mediterranei</name>
    <dbReference type="NCBI Taxonomy" id="689"/>
    <lineage>
        <taxon>Bacteria</taxon>
        <taxon>Pseudomonadati</taxon>
        <taxon>Pseudomonadota</taxon>
        <taxon>Gammaproteobacteria</taxon>
        <taxon>Vibrionales</taxon>
        <taxon>Vibrionaceae</taxon>
        <taxon>Vibrio</taxon>
    </lineage>
</organism>
<dbReference type="InterPro" id="IPR036526">
    <property type="entry name" value="C-N_Hydrolase_sf"/>
</dbReference>
<reference evidence="3 4" key="1">
    <citation type="submission" date="2018-11" db="EMBL/GenBank/DDBJ databases">
        <title>Complete Genome Sequence of Vbrio mediterranei 117-T6: a Potential Pathogen Bacteria Isolated from the Conchocelis of Pyropia.</title>
        <authorList>
            <person name="Liu Q."/>
        </authorList>
    </citation>
    <scope>NUCLEOTIDE SEQUENCE [LARGE SCALE GENOMIC DNA]</scope>
    <source>
        <strain evidence="3 4">117-T6</strain>
    </source>
</reference>
<evidence type="ECO:0000313" key="3">
    <source>
        <dbReference type="EMBL" id="AYV23518.1"/>
    </source>
</evidence>
<evidence type="ECO:0000259" key="2">
    <source>
        <dbReference type="PROSITE" id="PS50878"/>
    </source>
</evidence>
<dbReference type="Gene3D" id="3.60.110.10">
    <property type="entry name" value="Carbon-nitrogen hydrolase"/>
    <property type="match status" value="1"/>
</dbReference>
<dbReference type="RefSeq" id="WP_124941473.1">
    <property type="nucleotide sequence ID" value="NZ_CP033578.1"/>
</dbReference>
<keyword evidence="3" id="KW-0695">RNA-directed DNA polymerase</keyword>
<dbReference type="SUPFAM" id="SSF56672">
    <property type="entry name" value="DNA/RNA polymerases"/>
    <property type="match status" value="1"/>
</dbReference>
<dbReference type="EMBL" id="CP033578">
    <property type="protein sequence ID" value="AYV23518.1"/>
    <property type="molecule type" value="Genomic_DNA"/>
</dbReference>
<dbReference type="CDD" id="cd01646">
    <property type="entry name" value="RT_Bac_retron_I"/>
    <property type="match status" value="1"/>
</dbReference>
<proteinExistence type="inferred from homology"/>
<keyword evidence="3" id="KW-0808">Transferase</keyword>
<dbReference type="InterPro" id="IPR051083">
    <property type="entry name" value="GrpII_Intron_Splice-Mob/Def"/>
</dbReference>
<keyword evidence="3" id="KW-0548">Nucleotidyltransferase</keyword>
<gene>
    <name evidence="3" type="ORF">ECB94_19690</name>
</gene>
<name>A0A3G4VHR9_9VIBR</name>